<sequence length="217" mass="23106">MKYSLILSLAGLATALNTPSIAVSGVSGKHVSRAPERPAGAPEGYEMYVAVPTEYRSADGLLPLPDNIQRRYESLQALRRLRRQASAQDFYECANAVRPPADSPGQNLLLTHLQQTPAPVSSDCGVIVNNVLATGNDLIVDRGSCLVFSYRSCTGFFCSLCAQLTTSTDFIGSQLDSVDALCVSNNQAGTIVGEGAPQYQVGFIRAGNGLPNYDVCK</sequence>
<comment type="caution">
    <text evidence="2">The sequence shown here is derived from an EMBL/GenBank/DDBJ whole genome shotgun (WGS) entry which is preliminary data.</text>
</comment>
<evidence type="ECO:0000256" key="1">
    <source>
        <dbReference type="SAM" id="SignalP"/>
    </source>
</evidence>
<keyword evidence="3" id="KW-1185">Reference proteome</keyword>
<evidence type="ECO:0000313" key="2">
    <source>
        <dbReference type="EMBL" id="KAK1751157.1"/>
    </source>
</evidence>
<dbReference type="Proteomes" id="UP001239445">
    <property type="component" value="Unassembled WGS sequence"/>
</dbReference>
<protein>
    <submittedName>
        <fullName evidence="2">Uncharacterized protein</fullName>
    </submittedName>
</protein>
<dbReference type="EMBL" id="MU839843">
    <property type="protein sequence ID" value="KAK1751157.1"/>
    <property type="molecule type" value="Genomic_DNA"/>
</dbReference>
<dbReference type="AlphaFoldDB" id="A0AAJ0B409"/>
<organism evidence="2 3">
    <name type="scientific">Echria macrotheca</name>
    <dbReference type="NCBI Taxonomy" id="438768"/>
    <lineage>
        <taxon>Eukaryota</taxon>
        <taxon>Fungi</taxon>
        <taxon>Dikarya</taxon>
        <taxon>Ascomycota</taxon>
        <taxon>Pezizomycotina</taxon>
        <taxon>Sordariomycetes</taxon>
        <taxon>Sordariomycetidae</taxon>
        <taxon>Sordariales</taxon>
        <taxon>Schizotheciaceae</taxon>
        <taxon>Echria</taxon>
    </lineage>
</organism>
<evidence type="ECO:0000313" key="3">
    <source>
        <dbReference type="Proteomes" id="UP001239445"/>
    </source>
</evidence>
<name>A0AAJ0B409_9PEZI</name>
<proteinExistence type="predicted"/>
<feature type="chain" id="PRO_5042583036" evidence="1">
    <location>
        <begin position="16"/>
        <end position="217"/>
    </location>
</feature>
<feature type="signal peptide" evidence="1">
    <location>
        <begin position="1"/>
        <end position="15"/>
    </location>
</feature>
<reference evidence="2" key="1">
    <citation type="submission" date="2023-06" db="EMBL/GenBank/DDBJ databases">
        <title>Genome-scale phylogeny and comparative genomics of the fungal order Sordariales.</title>
        <authorList>
            <consortium name="Lawrence Berkeley National Laboratory"/>
            <person name="Hensen N."/>
            <person name="Bonometti L."/>
            <person name="Westerberg I."/>
            <person name="Brannstrom I.O."/>
            <person name="Guillou S."/>
            <person name="Cros-Aarteil S."/>
            <person name="Calhoun S."/>
            <person name="Haridas S."/>
            <person name="Kuo A."/>
            <person name="Mondo S."/>
            <person name="Pangilinan J."/>
            <person name="Riley R."/>
            <person name="Labutti K."/>
            <person name="Andreopoulos B."/>
            <person name="Lipzen A."/>
            <person name="Chen C."/>
            <person name="Yanf M."/>
            <person name="Daum C."/>
            <person name="Ng V."/>
            <person name="Clum A."/>
            <person name="Steindorff A."/>
            <person name="Ohm R."/>
            <person name="Martin F."/>
            <person name="Silar P."/>
            <person name="Natvig D."/>
            <person name="Lalanne C."/>
            <person name="Gautier V."/>
            <person name="Ament-Velasquez S.L."/>
            <person name="Kruys A."/>
            <person name="Hutchinson M.I."/>
            <person name="Powell A.J."/>
            <person name="Barry K."/>
            <person name="Miller A.N."/>
            <person name="Grigoriev I.V."/>
            <person name="Debuchy R."/>
            <person name="Gladieux P."/>
            <person name="Thoren M.H."/>
            <person name="Johannesson H."/>
        </authorList>
    </citation>
    <scope>NUCLEOTIDE SEQUENCE</scope>
    <source>
        <strain evidence="2">PSN4</strain>
    </source>
</reference>
<gene>
    <name evidence="2" type="ORF">QBC47DRAFT_392344</name>
</gene>
<keyword evidence="1" id="KW-0732">Signal</keyword>
<accession>A0AAJ0B409</accession>